<dbReference type="OrthoDB" id="9813151at2"/>
<dbReference type="SUPFAM" id="SSF158472">
    <property type="entry name" value="HAMP domain-like"/>
    <property type="match status" value="1"/>
</dbReference>
<dbReference type="PROSITE" id="PS50109">
    <property type="entry name" value="HIS_KIN"/>
    <property type="match status" value="1"/>
</dbReference>
<evidence type="ECO:0000256" key="2">
    <source>
        <dbReference type="ARBA" id="ARBA00004141"/>
    </source>
</evidence>
<evidence type="ECO:0000256" key="7">
    <source>
        <dbReference type="ARBA" id="ARBA00022679"/>
    </source>
</evidence>
<dbReference type="GO" id="GO:0005886">
    <property type="term" value="C:plasma membrane"/>
    <property type="evidence" value="ECO:0007669"/>
    <property type="project" value="UniProtKB-SubCell"/>
</dbReference>
<evidence type="ECO:0000313" key="18">
    <source>
        <dbReference type="EMBL" id="KGO86138.1"/>
    </source>
</evidence>
<dbReference type="PANTHER" id="PTHR42878:SF7">
    <property type="entry name" value="SENSOR HISTIDINE KINASE GLRK"/>
    <property type="match status" value="1"/>
</dbReference>
<dbReference type="PROSITE" id="PS50885">
    <property type="entry name" value="HAMP"/>
    <property type="match status" value="1"/>
</dbReference>
<evidence type="ECO:0000259" key="17">
    <source>
        <dbReference type="PROSITE" id="PS50885"/>
    </source>
</evidence>
<evidence type="ECO:0000256" key="4">
    <source>
        <dbReference type="ARBA" id="ARBA00012438"/>
    </source>
</evidence>
<dbReference type="CDD" id="cd00082">
    <property type="entry name" value="HisKA"/>
    <property type="match status" value="1"/>
</dbReference>
<sequence length="573" mass="64160">MKIKTKLILAMGLLFMLILALSALAIRQVNLLAQDTKNILVANYKSLDYSRNMYKLLDNDANEISSFEKFQIALDGQKNNVTEIGEQELTADLQEDFNALLKKPDDSALKNKVRSDLNSIMKLNMDAIKRKGDTAGKTAENSILWISITSSFCLMVGFTLIVNLPGYIANPIRDLTESIREIAAKNYSRRVNVNGNDEFSVLTRSFNTMAQKLQEYNDSNLAKLMMEKQRIETLISNLHDPVIGLDEKHNILFINDEALKISGLKKEKIIGKPSQQIALQNDLMRSLLQHLATATQKQETLKIYADNKESYFEKQVVPISIIPTGETDVKPIGSFIILRNITSYKELDFAKTSFIATVSHEFKTPIASMKMSLQLLKNDKTGDLNEEQKNLVDSIKDDTERLLRTTGELLNITQVETGKTSIDIAACELDTLVNEAVEANKQQAIAKQITIKEHLLSGFPEILADAQKTTWIISNLISNAIRYSYENSVIQVLSREYKGNIELTVKDNGTGIADNYLPKIFDKYFRVPGTQKEGTGLGLAISKEFMDAQGATIKVKSTPGEGSEFTLIFKKAY</sequence>
<dbReference type="CDD" id="cd06225">
    <property type="entry name" value="HAMP"/>
    <property type="match status" value="1"/>
</dbReference>
<dbReference type="Proteomes" id="UP000030152">
    <property type="component" value="Unassembled WGS sequence"/>
</dbReference>
<dbReference type="AlphaFoldDB" id="A0A0A2M3W8"/>
<dbReference type="InterPro" id="IPR003660">
    <property type="entry name" value="HAMP_dom"/>
</dbReference>
<dbReference type="InterPro" id="IPR003661">
    <property type="entry name" value="HisK_dim/P_dom"/>
</dbReference>
<dbReference type="SMART" id="SM00387">
    <property type="entry name" value="HATPase_c"/>
    <property type="match status" value="1"/>
</dbReference>
<dbReference type="GO" id="GO:0030295">
    <property type="term" value="F:protein kinase activator activity"/>
    <property type="evidence" value="ECO:0007669"/>
    <property type="project" value="TreeGrafter"/>
</dbReference>
<evidence type="ECO:0000256" key="8">
    <source>
        <dbReference type="ARBA" id="ARBA00022692"/>
    </source>
</evidence>
<dbReference type="InterPro" id="IPR036890">
    <property type="entry name" value="HATPase_C_sf"/>
</dbReference>
<evidence type="ECO:0000256" key="5">
    <source>
        <dbReference type="ARBA" id="ARBA00022475"/>
    </source>
</evidence>
<dbReference type="PROSITE" id="PS50112">
    <property type="entry name" value="PAS"/>
    <property type="match status" value="1"/>
</dbReference>
<dbReference type="EC" id="2.7.13.3" evidence="4"/>
<evidence type="ECO:0000256" key="6">
    <source>
        <dbReference type="ARBA" id="ARBA00022553"/>
    </source>
</evidence>
<evidence type="ECO:0000259" key="15">
    <source>
        <dbReference type="PROSITE" id="PS50109"/>
    </source>
</evidence>
<evidence type="ECO:0000256" key="1">
    <source>
        <dbReference type="ARBA" id="ARBA00000085"/>
    </source>
</evidence>
<dbReference type="Pfam" id="PF00512">
    <property type="entry name" value="HisKA"/>
    <property type="match status" value="1"/>
</dbReference>
<accession>A0A0A2M3W8</accession>
<protein>
    <recommendedName>
        <fullName evidence="4">histidine kinase</fullName>
        <ecNumber evidence="4">2.7.13.3</ecNumber>
    </recommendedName>
</protein>
<dbReference type="SUPFAM" id="SSF55785">
    <property type="entry name" value="PYP-like sensor domain (PAS domain)"/>
    <property type="match status" value="1"/>
</dbReference>
<dbReference type="RefSeq" id="WP_020214500.1">
    <property type="nucleotide sequence ID" value="NZ_JRLX01000013.1"/>
</dbReference>
<dbReference type="EMBL" id="JRLX01000013">
    <property type="protein sequence ID" value="KGO86138.1"/>
    <property type="molecule type" value="Genomic_DNA"/>
</dbReference>
<keyword evidence="12" id="KW-1133">Transmembrane helix</keyword>
<dbReference type="InterPro" id="IPR004358">
    <property type="entry name" value="Sig_transdc_His_kin-like_C"/>
</dbReference>
<dbReference type="SMART" id="SM00304">
    <property type="entry name" value="HAMP"/>
    <property type="match status" value="1"/>
</dbReference>
<dbReference type="FunFam" id="3.30.565.10:FF:000023">
    <property type="entry name" value="PAS domain-containing sensor histidine kinase"/>
    <property type="match status" value="1"/>
</dbReference>
<evidence type="ECO:0000256" key="10">
    <source>
        <dbReference type="ARBA" id="ARBA00022777"/>
    </source>
</evidence>
<dbReference type="InterPro" id="IPR005467">
    <property type="entry name" value="His_kinase_dom"/>
</dbReference>
<keyword evidence="9" id="KW-0547">Nucleotide-binding</keyword>
<keyword evidence="6" id="KW-0597">Phosphoprotein</keyword>
<dbReference type="InterPro" id="IPR050351">
    <property type="entry name" value="BphY/WalK/GraS-like"/>
</dbReference>
<dbReference type="Gene3D" id="3.30.450.20">
    <property type="entry name" value="PAS domain"/>
    <property type="match status" value="1"/>
</dbReference>
<dbReference type="SUPFAM" id="SSF47384">
    <property type="entry name" value="Homodimeric domain of signal transducing histidine kinase"/>
    <property type="match status" value="1"/>
</dbReference>
<keyword evidence="14" id="KW-0472">Membrane</keyword>
<keyword evidence="11" id="KW-0067">ATP-binding</keyword>
<evidence type="ECO:0000256" key="11">
    <source>
        <dbReference type="ARBA" id="ARBA00022840"/>
    </source>
</evidence>
<dbReference type="Pfam" id="PF00672">
    <property type="entry name" value="HAMP"/>
    <property type="match status" value="1"/>
</dbReference>
<dbReference type="SUPFAM" id="SSF55874">
    <property type="entry name" value="ATPase domain of HSP90 chaperone/DNA topoisomerase II/histidine kinase"/>
    <property type="match status" value="1"/>
</dbReference>
<dbReference type="InterPro" id="IPR036097">
    <property type="entry name" value="HisK_dim/P_sf"/>
</dbReference>
<keyword evidence="10 18" id="KW-0418">Kinase</keyword>
<dbReference type="GO" id="GO:0007234">
    <property type="term" value="P:osmosensory signaling via phosphorelay pathway"/>
    <property type="evidence" value="ECO:0007669"/>
    <property type="project" value="TreeGrafter"/>
</dbReference>
<feature type="domain" description="Histidine kinase" evidence="15">
    <location>
        <begin position="357"/>
        <end position="573"/>
    </location>
</feature>
<dbReference type="GO" id="GO:0005524">
    <property type="term" value="F:ATP binding"/>
    <property type="evidence" value="ECO:0007669"/>
    <property type="project" value="UniProtKB-KW"/>
</dbReference>
<evidence type="ECO:0000256" key="3">
    <source>
        <dbReference type="ARBA" id="ARBA00004236"/>
    </source>
</evidence>
<keyword evidence="8" id="KW-0812">Transmembrane</keyword>
<dbReference type="PRINTS" id="PR00344">
    <property type="entry name" value="BCTRLSENSOR"/>
</dbReference>
<name>A0A0A2M3W8_9FLAO</name>
<dbReference type="Gene3D" id="3.30.565.10">
    <property type="entry name" value="Histidine kinase-like ATPase, C-terminal domain"/>
    <property type="match status" value="1"/>
</dbReference>
<dbReference type="Gene3D" id="1.10.287.130">
    <property type="match status" value="1"/>
</dbReference>
<dbReference type="InterPro" id="IPR003594">
    <property type="entry name" value="HATPase_dom"/>
</dbReference>
<dbReference type="InterPro" id="IPR013767">
    <property type="entry name" value="PAS_fold"/>
</dbReference>
<evidence type="ECO:0000256" key="12">
    <source>
        <dbReference type="ARBA" id="ARBA00022989"/>
    </source>
</evidence>
<dbReference type="Pfam" id="PF00989">
    <property type="entry name" value="PAS"/>
    <property type="match status" value="1"/>
</dbReference>
<dbReference type="NCBIfam" id="TIGR00229">
    <property type="entry name" value="sensory_box"/>
    <property type="match status" value="1"/>
</dbReference>
<dbReference type="CDD" id="cd00075">
    <property type="entry name" value="HATPase"/>
    <property type="match status" value="1"/>
</dbReference>
<dbReference type="Gene3D" id="6.10.340.10">
    <property type="match status" value="1"/>
</dbReference>
<dbReference type="GO" id="GO:0000156">
    <property type="term" value="F:phosphorelay response regulator activity"/>
    <property type="evidence" value="ECO:0007669"/>
    <property type="project" value="TreeGrafter"/>
</dbReference>
<dbReference type="InterPro" id="IPR035965">
    <property type="entry name" value="PAS-like_dom_sf"/>
</dbReference>
<dbReference type="Pfam" id="PF02518">
    <property type="entry name" value="HATPase_c"/>
    <property type="match status" value="1"/>
</dbReference>
<keyword evidence="7" id="KW-0808">Transferase</keyword>
<evidence type="ECO:0000256" key="9">
    <source>
        <dbReference type="ARBA" id="ARBA00022741"/>
    </source>
</evidence>
<dbReference type="GO" id="GO:0006355">
    <property type="term" value="P:regulation of DNA-templated transcription"/>
    <property type="evidence" value="ECO:0007669"/>
    <property type="project" value="InterPro"/>
</dbReference>
<keyword evidence="19" id="KW-1185">Reference proteome</keyword>
<comment type="caution">
    <text evidence="18">The sequence shown here is derived from an EMBL/GenBank/DDBJ whole genome shotgun (WGS) entry which is preliminary data.</text>
</comment>
<reference evidence="18 19" key="1">
    <citation type="submission" date="2013-09" db="EMBL/GenBank/DDBJ databases">
        <authorList>
            <person name="Zeng Z."/>
            <person name="Chen C."/>
        </authorList>
    </citation>
    <scope>NUCLEOTIDE SEQUENCE [LARGE SCALE GENOMIC DNA]</scope>
    <source>
        <strain evidence="18 19">WB 3.3-2</strain>
    </source>
</reference>
<comment type="catalytic activity">
    <reaction evidence="1">
        <text>ATP + protein L-histidine = ADP + protein N-phospho-L-histidine.</text>
        <dbReference type="EC" id="2.7.13.3"/>
    </reaction>
</comment>
<dbReference type="GO" id="GO:0000155">
    <property type="term" value="F:phosphorelay sensor kinase activity"/>
    <property type="evidence" value="ECO:0007669"/>
    <property type="project" value="InterPro"/>
</dbReference>
<keyword evidence="13" id="KW-0902">Two-component regulatory system</keyword>
<dbReference type="SMART" id="SM00388">
    <property type="entry name" value="HisKA"/>
    <property type="match status" value="1"/>
</dbReference>
<evidence type="ECO:0000256" key="14">
    <source>
        <dbReference type="ARBA" id="ARBA00023136"/>
    </source>
</evidence>
<feature type="domain" description="HAMP" evidence="17">
    <location>
        <begin position="166"/>
        <end position="218"/>
    </location>
</feature>
<proteinExistence type="predicted"/>
<dbReference type="STRING" id="1121895.GCA_000378485_03325"/>
<dbReference type="InterPro" id="IPR000014">
    <property type="entry name" value="PAS"/>
</dbReference>
<dbReference type="eggNOG" id="COG5002">
    <property type="taxonomic scope" value="Bacteria"/>
</dbReference>
<comment type="subcellular location">
    <subcellularLocation>
        <location evidence="3">Cell membrane</location>
    </subcellularLocation>
    <subcellularLocation>
        <location evidence="2">Membrane</location>
        <topology evidence="2">Multi-pass membrane protein</topology>
    </subcellularLocation>
</comment>
<evidence type="ECO:0000259" key="16">
    <source>
        <dbReference type="PROSITE" id="PS50112"/>
    </source>
</evidence>
<dbReference type="SMART" id="SM00091">
    <property type="entry name" value="PAS"/>
    <property type="match status" value="1"/>
</dbReference>
<keyword evidence="5" id="KW-1003">Cell membrane</keyword>
<dbReference type="CDD" id="cd00130">
    <property type="entry name" value="PAS"/>
    <property type="match status" value="1"/>
</dbReference>
<organism evidence="18 19">
    <name type="scientific">Flavobacterium rivuli WB 3.3-2 = DSM 21788</name>
    <dbReference type="NCBI Taxonomy" id="1121895"/>
    <lineage>
        <taxon>Bacteria</taxon>
        <taxon>Pseudomonadati</taxon>
        <taxon>Bacteroidota</taxon>
        <taxon>Flavobacteriia</taxon>
        <taxon>Flavobacteriales</taxon>
        <taxon>Flavobacteriaceae</taxon>
        <taxon>Flavobacterium</taxon>
    </lineage>
</organism>
<dbReference type="PANTHER" id="PTHR42878">
    <property type="entry name" value="TWO-COMPONENT HISTIDINE KINASE"/>
    <property type="match status" value="1"/>
</dbReference>
<feature type="domain" description="PAS" evidence="16">
    <location>
        <begin position="227"/>
        <end position="272"/>
    </location>
</feature>
<gene>
    <name evidence="18" type="ORF">Q765_12535</name>
</gene>
<evidence type="ECO:0000313" key="19">
    <source>
        <dbReference type="Proteomes" id="UP000030152"/>
    </source>
</evidence>
<evidence type="ECO:0000256" key="13">
    <source>
        <dbReference type="ARBA" id="ARBA00023012"/>
    </source>
</evidence>